<dbReference type="GeneID" id="93506125"/>
<evidence type="ECO:0000256" key="1">
    <source>
        <dbReference type="SAM" id="Phobius"/>
    </source>
</evidence>
<dbReference type="Gene3D" id="3.30.565.10">
    <property type="entry name" value="Histidine kinase-like ATPase, C-terminal domain"/>
    <property type="match status" value="1"/>
</dbReference>
<feature type="transmembrane region" description="Helical" evidence="1">
    <location>
        <begin position="161"/>
        <end position="179"/>
    </location>
</feature>
<keyword evidence="3" id="KW-0547">Nucleotide-binding</keyword>
<gene>
    <name evidence="3" type="ORF">ACH4WX_02775</name>
</gene>
<dbReference type="InterPro" id="IPR036890">
    <property type="entry name" value="HATPase_C_sf"/>
</dbReference>
<evidence type="ECO:0000313" key="4">
    <source>
        <dbReference type="Proteomes" id="UP001611263"/>
    </source>
</evidence>
<dbReference type="RefSeq" id="WP_051157732.1">
    <property type="nucleotide sequence ID" value="NZ_JBIRUQ010000001.1"/>
</dbReference>
<dbReference type="SUPFAM" id="SSF55874">
    <property type="entry name" value="ATPase domain of HSP90 chaperone/DNA topoisomerase II/histidine kinase"/>
    <property type="match status" value="1"/>
</dbReference>
<sequence>MSAISPVEAPRRPASSLQRPRDLWSISVALVRSRNADPELAADRVVRRFGLVIGLVGTIAAVLELPEIIVQHRPVPLIWTLITFAVAFGMLPVLAAVSLIARARLVQAVAGAAALGYLAGMALVMPYYYEIAEAPGLIWAHRLIMIGVLAAAVAWRPWISVGYLVVTAATPGIALYVMFDDTTVPAVLDNVARNVGLCLLFLWCVVHARSAGARVDRESVIAGERAAAIAGTAARERERARFAVLIHDAVLSTLLDASRSGAGGTSAVLRQQARRTLDQLDATRFSGADTGLLDARSAVGFLRAAVHEVNADIEFTVHRGGNDSELRMPLSAAGPLAAALAEAVRNSLRHAGVSGRRVRREVTATVGAGGILVVFQDDGAGFDRSSVPADRLGISASILGRMRQLPGGAGFVESEPGHGTSVTLMWGNAGSVDDDRET</sequence>
<feature type="transmembrane region" description="Helical" evidence="1">
    <location>
        <begin position="135"/>
        <end position="154"/>
    </location>
</feature>
<dbReference type="Pfam" id="PF02518">
    <property type="entry name" value="HATPase_c"/>
    <property type="match status" value="1"/>
</dbReference>
<comment type="caution">
    <text evidence="3">The sequence shown here is derived from an EMBL/GenBank/DDBJ whole genome shotgun (WGS) entry which is preliminary data.</text>
</comment>
<organism evidence="3 4">
    <name type="scientific">Nocardia carnea</name>
    <dbReference type="NCBI Taxonomy" id="37328"/>
    <lineage>
        <taxon>Bacteria</taxon>
        <taxon>Bacillati</taxon>
        <taxon>Actinomycetota</taxon>
        <taxon>Actinomycetes</taxon>
        <taxon>Mycobacteriales</taxon>
        <taxon>Nocardiaceae</taxon>
        <taxon>Nocardia</taxon>
    </lineage>
</organism>
<feature type="transmembrane region" description="Helical" evidence="1">
    <location>
        <begin position="108"/>
        <end position="129"/>
    </location>
</feature>
<keyword evidence="1" id="KW-0812">Transmembrane</keyword>
<accession>A0ABW7TF26</accession>
<keyword evidence="1" id="KW-0472">Membrane</keyword>
<dbReference type="InterPro" id="IPR003594">
    <property type="entry name" value="HATPase_dom"/>
</dbReference>
<keyword evidence="1" id="KW-1133">Transmembrane helix</keyword>
<dbReference type="Proteomes" id="UP001611263">
    <property type="component" value="Unassembled WGS sequence"/>
</dbReference>
<reference evidence="3 4" key="1">
    <citation type="submission" date="2024-10" db="EMBL/GenBank/DDBJ databases">
        <title>The Natural Products Discovery Center: Release of the First 8490 Sequenced Strains for Exploring Actinobacteria Biosynthetic Diversity.</title>
        <authorList>
            <person name="Kalkreuter E."/>
            <person name="Kautsar S.A."/>
            <person name="Yang D."/>
            <person name="Bader C.D."/>
            <person name="Teijaro C.N."/>
            <person name="Fluegel L."/>
            <person name="Davis C.M."/>
            <person name="Simpson J.R."/>
            <person name="Lauterbach L."/>
            <person name="Steele A.D."/>
            <person name="Gui C."/>
            <person name="Meng S."/>
            <person name="Li G."/>
            <person name="Viehrig K."/>
            <person name="Ye F."/>
            <person name="Su P."/>
            <person name="Kiefer A.F."/>
            <person name="Nichols A."/>
            <person name="Cepeda A.J."/>
            <person name="Yan W."/>
            <person name="Fan B."/>
            <person name="Jiang Y."/>
            <person name="Adhikari A."/>
            <person name="Zheng C.-J."/>
            <person name="Schuster L."/>
            <person name="Cowan T.M."/>
            <person name="Smanski M.J."/>
            <person name="Chevrette M.G."/>
            <person name="De Carvalho L.P.S."/>
            <person name="Shen B."/>
        </authorList>
    </citation>
    <scope>NUCLEOTIDE SEQUENCE [LARGE SCALE GENOMIC DNA]</scope>
    <source>
        <strain evidence="3 4">NPDC020568</strain>
    </source>
</reference>
<evidence type="ECO:0000313" key="3">
    <source>
        <dbReference type="EMBL" id="MFI1459629.1"/>
    </source>
</evidence>
<protein>
    <submittedName>
        <fullName evidence="3">ATP-binding protein</fullName>
    </submittedName>
</protein>
<keyword evidence="4" id="KW-1185">Reference proteome</keyword>
<dbReference type="EMBL" id="JBIRUQ010000001">
    <property type="protein sequence ID" value="MFI1459629.1"/>
    <property type="molecule type" value="Genomic_DNA"/>
</dbReference>
<feature type="transmembrane region" description="Helical" evidence="1">
    <location>
        <begin position="49"/>
        <end position="70"/>
    </location>
</feature>
<feature type="transmembrane region" description="Helical" evidence="1">
    <location>
        <begin position="76"/>
        <end position="101"/>
    </location>
</feature>
<evidence type="ECO:0000259" key="2">
    <source>
        <dbReference type="Pfam" id="PF02518"/>
    </source>
</evidence>
<feature type="domain" description="Histidine kinase/HSP90-like ATPase" evidence="2">
    <location>
        <begin position="336"/>
        <end position="424"/>
    </location>
</feature>
<name>A0ABW7TF26_9NOCA</name>
<dbReference type="GO" id="GO:0005524">
    <property type="term" value="F:ATP binding"/>
    <property type="evidence" value="ECO:0007669"/>
    <property type="project" value="UniProtKB-KW"/>
</dbReference>
<proteinExistence type="predicted"/>
<keyword evidence="3" id="KW-0067">ATP-binding</keyword>